<dbReference type="RefSeq" id="WP_017867382.1">
    <property type="nucleotide sequence ID" value="NZ_BJYB01000010.1"/>
</dbReference>
<dbReference type="PANTHER" id="PTHR32027:SF9">
    <property type="entry name" value="BLL3847 PROTEIN"/>
    <property type="match status" value="1"/>
</dbReference>
<reference evidence="2 3" key="1">
    <citation type="journal article" date="2015" name="Genome Announc.">
        <title>Expanding the biotechnology potential of lactobacilli through comparative genomics of 213 strains and associated genera.</title>
        <authorList>
            <person name="Sun Z."/>
            <person name="Harris H.M."/>
            <person name="McCann A."/>
            <person name="Guo C."/>
            <person name="Argimon S."/>
            <person name="Zhang W."/>
            <person name="Yang X."/>
            <person name="Jeffery I.B."/>
            <person name="Cooney J.C."/>
            <person name="Kagawa T.F."/>
            <person name="Liu W."/>
            <person name="Song Y."/>
            <person name="Salvetti E."/>
            <person name="Wrobel A."/>
            <person name="Rasinkangas P."/>
            <person name="Parkhill J."/>
            <person name="Rea M.C."/>
            <person name="O'Sullivan O."/>
            <person name="Ritari J."/>
            <person name="Douillard F.P."/>
            <person name="Paul Ross R."/>
            <person name="Yang R."/>
            <person name="Briner A.E."/>
            <person name="Felis G.E."/>
            <person name="de Vos W.M."/>
            <person name="Barrangou R."/>
            <person name="Klaenhammer T.R."/>
            <person name="Caufield P.W."/>
            <person name="Cui Y."/>
            <person name="Zhang H."/>
            <person name="O'Toole P.W."/>
        </authorList>
    </citation>
    <scope>NUCLEOTIDE SEQUENCE [LARGE SCALE GENOMIC DNA]</scope>
    <source>
        <strain evidence="2 3">NBRC 103219</strain>
    </source>
</reference>
<feature type="domain" description="Amidohydrolase 3" evidence="1">
    <location>
        <begin position="185"/>
        <end position="394"/>
    </location>
</feature>
<dbReference type="InterPro" id="IPR013108">
    <property type="entry name" value="Amidohydro_3"/>
</dbReference>
<comment type="caution">
    <text evidence="2">The sequence shown here is derived from an EMBL/GenBank/DDBJ whole genome shotgun (WGS) entry which is preliminary data.</text>
</comment>
<dbReference type="PATRIC" id="fig|449659.4.peg.1792"/>
<dbReference type="GO" id="GO:0016814">
    <property type="term" value="F:hydrolase activity, acting on carbon-nitrogen (but not peptide) bonds, in cyclic amidines"/>
    <property type="evidence" value="ECO:0007669"/>
    <property type="project" value="TreeGrafter"/>
</dbReference>
<dbReference type="InterPro" id="IPR032466">
    <property type="entry name" value="Metal_Hydrolase"/>
</dbReference>
<dbReference type="NCBIfam" id="NF005312">
    <property type="entry name" value="PRK06846.1"/>
    <property type="match status" value="1"/>
</dbReference>
<dbReference type="OrthoDB" id="9815027at2"/>
<dbReference type="Pfam" id="PF07969">
    <property type="entry name" value="Amidohydro_3"/>
    <property type="match status" value="1"/>
</dbReference>
<dbReference type="Gene3D" id="2.30.40.10">
    <property type="entry name" value="Urease, subunit C, domain 1"/>
    <property type="match status" value="1"/>
</dbReference>
<accession>A0A0R2LT94</accession>
<name>A0A0R2LT94_9LACO</name>
<proteinExistence type="predicted"/>
<organism evidence="2 3">
    <name type="scientific">Ligilactobacillus pobuzihii</name>
    <dbReference type="NCBI Taxonomy" id="449659"/>
    <lineage>
        <taxon>Bacteria</taxon>
        <taxon>Bacillati</taxon>
        <taxon>Bacillota</taxon>
        <taxon>Bacilli</taxon>
        <taxon>Lactobacillales</taxon>
        <taxon>Lactobacillaceae</taxon>
        <taxon>Ligilactobacillus</taxon>
    </lineage>
</organism>
<evidence type="ECO:0000313" key="2">
    <source>
        <dbReference type="EMBL" id="KRO02083.1"/>
    </source>
</evidence>
<dbReference type="STRING" id="449659.IV66_GL001753"/>
<evidence type="ECO:0000259" key="1">
    <source>
        <dbReference type="Pfam" id="PF07969"/>
    </source>
</evidence>
<dbReference type="SUPFAM" id="SSF51338">
    <property type="entry name" value="Composite domain of metallo-dependent hydrolases"/>
    <property type="match status" value="1"/>
</dbReference>
<dbReference type="SUPFAM" id="SSF51556">
    <property type="entry name" value="Metallo-dependent hydrolases"/>
    <property type="match status" value="1"/>
</dbReference>
<dbReference type="Proteomes" id="UP000051886">
    <property type="component" value="Unassembled WGS sequence"/>
</dbReference>
<protein>
    <submittedName>
        <fullName evidence="2">Deaminase</fullName>
    </submittedName>
</protein>
<evidence type="ECO:0000313" key="3">
    <source>
        <dbReference type="Proteomes" id="UP000051886"/>
    </source>
</evidence>
<dbReference type="InterPro" id="IPR011059">
    <property type="entry name" value="Metal-dep_hydrolase_composite"/>
</dbReference>
<dbReference type="EMBL" id="JQCN01000004">
    <property type="protein sequence ID" value="KRO02083.1"/>
    <property type="molecule type" value="Genomic_DNA"/>
</dbReference>
<dbReference type="PANTHER" id="PTHR32027">
    <property type="entry name" value="CYTOSINE DEAMINASE"/>
    <property type="match status" value="1"/>
</dbReference>
<dbReference type="AlphaFoldDB" id="A0A0R2LT94"/>
<dbReference type="Gene3D" id="3.20.20.140">
    <property type="entry name" value="Metal-dependent hydrolases"/>
    <property type="match status" value="1"/>
</dbReference>
<dbReference type="InterPro" id="IPR052349">
    <property type="entry name" value="Metallo-hydrolase_Enzymes"/>
</dbReference>
<keyword evidence="3" id="KW-1185">Reference proteome</keyword>
<dbReference type="CDD" id="cd01293">
    <property type="entry name" value="Bact_CD"/>
    <property type="match status" value="1"/>
</dbReference>
<gene>
    <name evidence="2" type="ORF">IV66_GL001753</name>
</gene>
<sequence length="399" mass="44901">MKKWLKNVRIETGYYSHDDYISGTKTKNVDILINEKRIEKIRAHSNEFNGLDVQDGQGNLIIPAIREMHCHFDKSKLGLPWQPLAPAASIVDRFEKEIPQLEQASLSLSERMHRLVELEQSHGVSFFRSHIDVHPKVGQKYLQQTLATLSEYQEKFSYELVAFPQHGLLRSHAYQEVKTSLENGANLVGGVDPNALDGNVVKSLEQTFKLATSHNAPIDLHLHERGNLGKETFYEILKQTKANQWQGKVTISHAFGLNDFSGQERQDFFQQLAENQIAIFSSVPLDGSIPPLEELRKAGVQVALGCDNVYDSWSPFGNGNVLEKLNRYNEIFGITTQKGLTDSLMLVTGKKTIVPDGIWLKPGMKANFTLVDSSCSAEFVARQSTVKASYYHGQRFQIG</sequence>